<dbReference type="Proteomes" id="UP000323646">
    <property type="component" value="Unassembled WGS sequence"/>
</dbReference>
<dbReference type="InterPro" id="IPR023346">
    <property type="entry name" value="Lysozyme-like_dom_sf"/>
</dbReference>
<dbReference type="InterPro" id="IPR008258">
    <property type="entry name" value="Transglycosylase_SLT_dom_1"/>
</dbReference>
<proteinExistence type="predicted"/>
<evidence type="ECO:0000313" key="2">
    <source>
        <dbReference type="EMBL" id="TYZ20059.1"/>
    </source>
</evidence>
<comment type="caution">
    <text evidence="2">The sequence shown here is derived from an EMBL/GenBank/DDBJ whole genome shotgun (WGS) entry which is preliminary data.</text>
</comment>
<protein>
    <submittedName>
        <fullName evidence="2">Lytic transglycosylase domain-containing protein</fullName>
    </submittedName>
</protein>
<feature type="domain" description="Transglycosylase SLT" evidence="1">
    <location>
        <begin position="106"/>
        <end position="207"/>
    </location>
</feature>
<accession>A0A5D6VYS2</accession>
<organism evidence="2 3">
    <name type="scientific">Selenomonas ruminis</name>
    <dbReference type="NCBI Taxonomy" id="2593411"/>
    <lineage>
        <taxon>Bacteria</taxon>
        <taxon>Bacillati</taxon>
        <taxon>Bacillota</taxon>
        <taxon>Negativicutes</taxon>
        <taxon>Selenomonadales</taxon>
        <taxon>Selenomonadaceae</taxon>
        <taxon>Selenomonas</taxon>
    </lineage>
</organism>
<dbReference type="AlphaFoldDB" id="A0A5D6VYS2"/>
<dbReference type="Gene3D" id="1.10.530.10">
    <property type="match status" value="1"/>
</dbReference>
<evidence type="ECO:0000313" key="3">
    <source>
        <dbReference type="Proteomes" id="UP000323646"/>
    </source>
</evidence>
<dbReference type="SUPFAM" id="SSF53955">
    <property type="entry name" value="Lysozyme-like"/>
    <property type="match status" value="1"/>
</dbReference>
<dbReference type="PANTHER" id="PTHR37423:SF2">
    <property type="entry name" value="MEMBRANE-BOUND LYTIC MUREIN TRANSGLYCOSYLASE C"/>
    <property type="match status" value="1"/>
</dbReference>
<name>A0A5D6VYS2_9FIRM</name>
<reference evidence="2 3" key="1">
    <citation type="submission" date="2019-08" db="EMBL/GenBank/DDBJ databases">
        <title>Selenomonas sp. mPRGC5 and Selenomonas sp. mPRGC8 isolated from ruminal fluid of dairy goat (Capra hircus).</title>
        <authorList>
            <person name="Poothong S."/>
            <person name="Nuengjamnong C."/>
            <person name="Tanasupawat S."/>
        </authorList>
    </citation>
    <scope>NUCLEOTIDE SEQUENCE [LARGE SCALE GENOMIC DNA]</scope>
    <source>
        <strain evidence="3">mPRGC5</strain>
    </source>
</reference>
<dbReference type="OrthoDB" id="9815002at2"/>
<keyword evidence="3" id="KW-1185">Reference proteome</keyword>
<gene>
    <name evidence="2" type="ORF">FZ040_12380</name>
</gene>
<dbReference type="EMBL" id="VTOY01000017">
    <property type="protein sequence ID" value="TYZ20059.1"/>
    <property type="molecule type" value="Genomic_DNA"/>
</dbReference>
<dbReference type="Pfam" id="PF01464">
    <property type="entry name" value="SLT"/>
    <property type="match status" value="1"/>
</dbReference>
<evidence type="ECO:0000259" key="1">
    <source>
        <dbReference type="Pfam" id="PF01464"/>
    </source>
</evidence>
<sequence>MIRSVMMRLGIIIVCLMVNLLGGAIAYANELPDDTQFDNMYYSLSVDDEQGQNFPQNLTDAETGEVNSIEGNAPAVSTDDFTLRLGQYIGSESGMGSEYGNYVASLIQENASLYGVDPILAASLFEQESHFRMDAVSGAGAIGIAQLMPQTAQQMGYNPYILEENIKGGIEYLSYQLRRFQQSGDLQNSFAIAAYNAGPRSIQDYGDVPPYAETRNHVTAVANNYVDIINITGGLYQ</sequence>
<dbReference type="CDD" id="cd00254">
    <property type="entry name" value="LT-like"/>
    <property type="match status" value="1"/>
</dbReference>
<dbReference type="PANTHER" id="PTHR37423">
    <property type="entry name" value="SOLUBLE LYTIC MUREIN TRANSGLYCOSYLASE-RELATED"/>
    <property type="match status" value="1"/>
</dbReference>